<dbReference type="Gene3D" id="3.40.50.150">
    <property type="entry name" value="Vaccinia Virus protein VP39"/>
    <property type="match status" value="1"/>
</dbReference>
<comment type="caution">
    <text evidence="3">The sequence shown here is derived from an EMBL/GenBank/DDBJ whole genome shotgun (WGS) entry which is preliminary data.</text>
</comment>
<dbReference type="GO" id="GO:0031167">
    <property type="term" value="P:rRNA methylation"/>
    <property type="evidence" value="ECO:0007669"/>
    <property type="project" value="InterPro"/>
</dbReference>
<dbReference type="Proteomes" id="UP000886878">
    <property type="component" value="Unassembled WGS sequence"/>
</dbReference>
<dbReference type="EMBL" id="DXGK01000070">
    <property type="protein sequence ID" value="HIW70439.1"/>
    <property type="molecule type" value="Genomic_DNA"/>
</dbReference>
<evidence type="ECO:0000313" key="3">
    <source>
        <dbReference type="EMBL" id="HIW70439.1"/>
    </source>
</evidence>
<dbReference type="Pfam" id="PF03602">
    <property type="entry name" value="Cons_hypoth95"/>
    <property type="match status" value="1"/>
</dbReference>
<dbReference type="InterPro" id="IPR004398">
    <property type="entry name" value="RNA_MeTrfase_RsmD"/>
</dbReference>
<evidence type="ECO:0000256" key="2">
    <source>
        <dbReference type="ARBA" id="ARBA00022679"/>
    </source>
</evidence>
<sequence length="94" mass="10088">MRIVAGEYGGRRLSAVPGRKTRPTTDKVKEALFSSIGPYFDGGRCLDLFAGSGGLGIEAVSRGMDHAVMVDRQYAAVAVIKKNIAVTKQPEKFT</sequence>
<dbReference type="InterPro" id="IPR029063">
    <property type="entry name" value="SAM-dependent_MTases_sf"/>
</dbReference>
<keyword evidence="1 3" id="KW-0489">Methyltransferase</keyword>
<keyword evidence="2" id="KW-0808">Transferase</keyword>
<dbReference type="PANTHER" id="PTHR43542:SF1">
    <property type="entry name" value="METHYLTRANSFERASE"/>
    <property type="match status" value="1"/>
</dbReference>
<proteinExistence type="predicted"/>
<protein>
    <submittedName>
        <fullName evidence="3">RsmD family RNA methyltransferase</fullName>
    </submittedName>
</protein>
<gene>
    <name evidence="3" type="ORF">H9876_03565</name>
</gene>
<dbReference type="AlphaFoldDB" id="A0A9D1U4K4"/>
<reference evidence="3" key="2">
    <citation type="submission" date="2021-04" db="EMBL/GenBank/DDBJ databases">
        <authorList>
            <person name="Gilroy R."/>
        </authorList>
    </citation>
    <scope>NUCLEOTIDE SEQUENCE</scope>
    <source>
        <strain evidence="3">ChiHejej3B27-2180</strain>
    </source>
</reference>
<feature type="non-terminal residue" evidence="3">
    <location>
        <position position="94"/>
    </location>
</feature>
<name>A0A9D1U4K4_9LACO</name>
<evidence type="ECO:0000313" key="4">
    <source>
        <dbReference type="Proteomes" id="UP000886878"/>
    </source>
</evidence>
<accession>A0A9D1U4K4</accession>
<organism evidence="3 4">
    <name type="scientific">Candidatus Limosilactobacillus merdipullorum</name>
    <dbReference type="NCBI Taxonomy" id="2838653"/>
    <lineage>
        <taxon>Bacteria</taxon>
        <taxon>Bacillati</taxon>
        <taxon>Bacillota</taxon>
        <taxon>Bacilli</taxon>
        <taxon>Lactobacillales</taxon>
        <taxon>Lactobacillaceae</taxon>
        <taxon>Limosilactobacillus</taxon>
    </lineage>
</organism>
<reference evidence="3" key="1">
    <citation type="journal article" date="2021" name="PeerJ">
        <title>Extensive microbial diversity within the chicken gut microbiome revealed by metagenomics and culture.</title>
        <authorList>
            <person name="Gilroy R."/>
            <person name="Ravi A."/>
            <person name="Getino M."/>
            <person name="Pursley I."/>
            <person name="Horton D.L."/>
            <person name="Alikhan N.F."/>
            <person name="Baker D."/>
            <person name="Gharbi K."/>
            <person name="Hall N."/>
            <person name="Watson M."/>
            <person name="Adriaenssens E.M."/>
            <person name="Foster-Nyarko E."/>
            <person name="Jarju S."/>
            <person name="Secka A."/>
            <person name="Antonio M."/>
            <person name="Oren A."/>
            <person name="Chaudhuri R.R."/>
            <person name="La Ragione R."/>
            <person name="Hildebrand F."/>
            <person name="Pallen M.J."/>
        </authorList>
    </citation>
    <scope>NUCLEOTIDE SEQUENCE</scope>
    <source>
        <strain evidence="3">ChiHejej3B27-2180</strain>
    </source>
</reference>
<dbReference type="SUPFAM" id="SSF53335">
    <property type="entry name" value="S-adenosyl-L-methionine-dependent methyltransferases"/>
    <property type="match status" value="1"/>
</dbReference>
<evidence type="ECO:0000256" key="1">
    <source>
        <dbReference type="ARBA" id="ARBA00022603"/>
    </source>
</evidence>
<dbReference type="PANTHER" id="PTHR43542">
    <property type="entry name" value="METHYLTRANSFERASE"/>
    <property type="match status" value="1"/>
</dbReference>
<dbReference type="GO" id="GO:0008168">
    <property type="term" value="F:methyltransferase activity"/>
    <property type="evidence" value="ECO:0007669"/>
    <property type="project" value="UniProtKB-KW"/>
</dbReference>